<sequence length="437" mass="49113">MIRIRTNLAPRWNRQILEATTPLTVLSPYITKNRTLKLLAKKQATFYTRFEVRDFVCMASTIAAFKLLLINKCTIYEVKDLHAKVIMDEADFVTLGSQNLTFRGASKNKELSVCFDNSKANSCNRVRSVVNDWIDDPDLELIDWARVLRMEKDVRVAKKAFEEFNEAMSKIQGEADTYQANRVQVARDQQEQERAARKAKNLAAIGAAVRSGAPSGTKYTGTVKPSEGSARLKFDAKVDLLQWTRKNGIYLPRMIKSSRCLCVLNQQKVGWARLASQQITKFAQSMTIGGILPKPFDRVDVTLSVTLKDLDRAPSDTTLVAILKNENGTELCMVPVLYSIDEISVLDTLGPKRKPTGKKLKPIDQLRTDLKSWIDSNRADFESLLSRHITSTTPLKKRLDGVNADVFFEGMDTVVDVTMVFKGRNGTKPILVATTRN</sequence>
<dbReference type="Gene3D" id="3.30.870.10">
    <property type="entry name" value="Endonuclease Chain A"/>
    <property type="match status" value="1"/>
</dbReference>
<dbReference type="Proteomes" id="UP000186677">
    <property type="component" value="Unassembled WGS sequence"/>
</dbReference>
<gene>
    <name evidence="1" type="ORF">BOH73_13430</name>
</gene>
<comment type="caution">
    <text evidence="1">The sequence shown here is derived from an EMBL/GenBank/DDBJ whole genome shotgun (WGS) entry which is preliminary data.</text>
</comment>
<reference evidence="1 2" key="1">
    <citation type="submission" date="2016-11" db="EMBL/GenBank/DDBJ databases">
        <title>Draft genome of Pseudomonas versuta A4R1.5.</title>
        <authorList>
            <person name="See-Too W.-S."/>
        </authorList>
    </citation>
    <scope>NUCLEOTIDE SEQUENCE [LARGE SCALE GENOMIC DNA]</scope>
    <source>
        <strain evidence="1 2">A4R1.5</strain>
    </source>
</reference>
<proteinExistence type="predicted"/>
<evidence type="ECO:0000313" key="1">
    <source>
        <dbReference type="EMBL" id="OKA20036.1"/>
    </source>
</evidence>
<accession>A0ABX3E7B2</accession>
<evidence type="ECO:0008006" key="3">
    <source>
        <dbReference type="Google" id="ProtNLM"/>
    </source>
</evidence>
<protein>
    <recommendedName>
        <fullName evidence="3">PLD phosphodiesterase domain-containing protein</fullName>
    </recommendedName>
</protein>
<dbReference type="EMBL" id="MPJC01000008">
    <property type="protein sequence ID" value="OKA20036.1"/>
    <property type="molecule type" value="Genomic_DNA"/>
</dbReference>
<dbReference type="RefSeq" id="WP_060691160.1">
    <property type="nucleotide sequence ID" value="NZ_CP012676.1"/>
</dbReference>
<evidence type="ECO:0000313" key="2">
    <source>
        <dbReference type="Proteomes" id="UP000186677"/>
    </source>
</evidence>
<name>A0ABX3E7B2_9PSED</name>
<keyword evidence="2" id="KW-1185">Reference proteome</keyword>
<organism evidence="1 2">
    <name type="scientific">Pseudomonas versuta</name>
    <dbReference type="NCBI Taxonomy" id="1788301"/>
    <lineage>
        <taxon>Bacteria</taxon>
        <taxon>Pseudomonadati</taxon>
        <taxon>Pseudomonadota</taxon>
        <taxon>Gammaproteobacteria</taxon>
        <taxon>Pseudomonadales</taxon>
        <taxon>Pseudomonadaceae</taxon>
        <taxon>Pseudomonas</taxon>
    </lineage>
</organism>
<dbReference type="SUPFAM" id="SSF56024">
    <property type="entry name" value="Phospholipase D/nuclease"/>
    <property type="match status" value="1"/>
</dbReference>